<dbReference type="SUPFAM" id="SSF52266">
    <property type="entry name" value="SGNH hydrolase"/>
    <property type="match status" value="1"/>
</dbReference>
<evidence type="ECO:0000259" key="1">
    <source>
        <dbReference type="Pfam" id="PF13472"/>
    </source>
</evidence>
<dbReference type="PANTHER" id="PTHR37834:SF2">
    <property type="entry name" value="ESTERASE, SGNH HYDROLASE-TYPE"/>
    <property type="match status" value="1"/>
</dbReference>
<dbReference type="Proteomes" id="UP001199424">
    <property type="component" value="Unassembled WGS sequence"/>
</dbReference>
<organism evidence="2 3">
    <name type="scientific">Hominenteromicrobium mulieris</name>
    <dbReference type="NCBI Taxonomy" id="2885357"/>
    <lineage>
        <taxon>Bacteria</taxon>
        <taxon>Bacillati</taxon>
        <taxon>Bacillota</taxon>
        <taxon>Clostridia</taxon>
        <taxon>Eubacteriales</taxon>
        <taxon>Oscillospiraceae</taxon>
        <taxon>Hominenteromicrobium</taxon>
    </lineage>
</organism>
<dbReference type="Pfam" id="PF13472">
    <property type="entry name" value="Lipase_GDSL_2"/>
    <property type="match status" value="1"/>
</dbReference>
<dbReference type="InterPro" id="IPR036514">
    <property type="entry name" value="SGNH_hydro_sf"/>
</dbReference>
<feature type="domain" description="SGNH hydrolase-type esterase" evidence="1">
    <location>
        <begin position="135"/>
        <end position="323"/>
    </location>
</feature>
<comment type="caution">
    <text evidence="2">The sequence shown here is derived from an EMBL/GenBank/DDBJ whole genome shotgun (WGS) entry which is preliminary data.</text>
</comment>
<protein>
    <submittedName>
        <fullName evidence="2">SGNH/GDSL hydrolase family protein</fullName>
    </submittedName>
</protein>
<dbReference type="InterPro" id="IPR052762">
    <property type="entry name" value="PCW_deacetylase/CE"/>
</dbReference>
<proteinExistence type="predicted"/>
<reference evidence="2" key="1">
    <citation type="submission" date="2021-10" db="EMBL/GenBank/DDBJ databases">
        <title>Anaerobic single-cell dispensing facilitates the cultivation of human gut bacteria.</title>
        <authorList>
            <person name="Afrizal A."/>
        </authorList>
    </citation>
    <scope>NUCLEOTIDE SEQUENCE</scope>
    <source>
        <strain evidence="2">CLA-AA-H250</strain>
    </source>
</reference>
<dbReference type="Gene3D" id="3.40.50.1110">
    <property type="entry name" value="SGNH hydrolase"/>
    <property type="match status" value="1"/>
</dbReference>
<name>A0AAE3ANM2_9FIRM</name>
<dbReference type="InterPro" id="IPR013830">
    <property type="entry name" value="SGNH_hydro"/>
</dbReference>
<sequence length="369" mass="41274">MSEVKRYTLPEVPHLVHGRTNGSLTPLTLFWTAAGLELNVRGSELWVEFTADWDIHEPWYSFMVNGEFFSRRMAQKGTERVCVFRGMDPEKVKNVRIFKDTQAMNADPESVLQINAIETDGEFLPVPERNLKIEFIGDSITSGEGDIGAKAETDWISMFFSAENNYAVMVSRALNADIRVSSQSGWGVCCGWNNDPNSAIPPIYGQLCGLLSGEKNIALGAKEPYDFTKWQPNYVFINLGTNDCGAFSQPAWTDETTGETFQNRRTEDGKLNPEDEARFAHGATAFLKQLRGYYPNARLVWIYGMLGLELAPALQKAIDDYKAETGDTNAEFLSLTDDLKNRGCRDHPSVGAHRTAANELITYIKKQNA</sequence>
<dbReference type="GO" id="GO:0052689">
    <property type="term" value="F:carboxylic ester hydrolase activity"/>
    <property type="evidence" value="ECO:0007669"/>
    <property type="project" value="InterPro"/>
</dbReference>
<dbReference type="CDD" id="cd01831">
    <property type="entry name" value="Endoglucanase_E_like"/>
    <property type="match status" value="1"/>
</dbReference>
<dbReference type="InterPro" id="IPR037461">
    <property type="entry name" value="CtCE2-like_dom"/>
</dbReference>
<evidence type="ECO:0000313" key="3">
    <source>
        <dbReference type="Proteomes" id="UP001199424"/>
    </source>
</evidence>
<dbReference type="Gene3D" id="2.60.120.260">
    <property type="entry name" value="Galactose-binding domain-like"/>
    <property type="match status" value="1"/>
</dbReference>
<evidence type="ECO:0000313" key="2">
    <source>
        <dbReference type="EMBL" id="MCC2137218.1"/>
    </source>
</evidence>
<dbReference type="RefSeq" id="WP_308449473.1">
    <property type="nucleotide sequence ID" value="NZ_JAJEQC010000008.1"/>
</dbReference>
<dbReference type="PANTHER" id="PTHR37834">
    <property type="entry name" value="GDSL-LIKE LIPASE/ACYLHYDROLASE DOMAIN PROTEIN (AFU_ORTHOLOGUE AFUA_2G00620)"/>
    <property type="match status" value="1"/>
</dbReference>
<dbReference type="AlphaFoldDB" id="A0AAE3ANM2"/>
<gene>
    <name evidence="2" type="ORF">LKD31_09325</name>
</gene>
<keyword evidence="2" id="KW-0378">Hydrolase</keyword>
<dbReference type="EMBL" id="JAJEQC010000008">
    <property type="protein sequence ID" value="MCC2137218.1"/>
    <property type="molecule type" value="Genomic_DNA"/>
</dbReference>
<accession>A0AAE3ANM2</accession>
<keyword evidence="3" id="KW-1185">Reference proteome</keyword>